<dbReference type="OrthoDB" id="45848at2759"/>
<protein>
    <recommendedName>
        <fullName evidence="5">Sulfotransferase domain-containing protein</fullName>
    </recommendedName>
</protein>
<dbReference type="AlphaFoldDB" id="A0A1E7FZS5"/>
<dbReference type="InterPro" id="IPR027417">
    <property type="entry name" value="P-loop_NTPase"/>
</dbReference>
<dbReference type="EMBL" id="KV784353">
    <property type="protein sequence ID" value="OEU23652.1"/>
    <property type="molecule type" value="Genomic_DNA"/>
</dbReference>
<gene>
    <name evidence="3" type="ORF">FRACYDRAFT_233824</name>
</gene>
<feature type="region of interest" description="Disordered" evidence="2">
    <location>
        <begin position="59"/>
        <end position="158"/>
    </location>
</feature>
<dbReference type="KEGG" id="fcy:FRACYDRAFT_233824"/>
<proteinExistence type="predicted"/>
<keyword evidence="1" id="KW-0175">Coiled coil</keyword>
<dbReference type="SUPFAM" id="SSF52540">
    <property type="entry name" value="P-loop containing nucleoside triphosphate hydrolases"/>
    <property type="match status" value="1"/>
</dbReference>
<organism evidence="3 4">
    <name type="scientific">Fragilariopsis cylindrus CCMP1102</name>
    <dbReference type="NCBI Taxonomy" id="635003"/>
    <lineage>
        <taxon>Eukaryota</taxon>
        <taxon>Sar</taxon>
        <taxon>Stramenopiles</taxon>
        <taxon>Ochrophyta</taxon>
        <taxon>Bacillariophyta</taxon>
        <taxon>Bacillariophyceae</taxon>
        <taxon>Bacillariophycidae</taxon>
        <taxon>Bacillariales</taxon>
        <taxon>Bacillariaceae</taxon>
        <taxon>Fragilariopsis</taxon>
    </lineage>
</organism>
<reference evidence="3 4" key="1">
    <citation type="submission" date="2016-09" db="EMBL/GenBank/DDBJ databases">
        <title>Extensive genetic diversity and differential bi-allelic expression allows diatom success in the polar Southern Ocean.</title>
        <authorList>
            <consortium name="DOE Joint Genome Institute"/>
            <person name="Mock T."/>
            <person name="Otillar R.P."/>
            <person name="Strauss J."/>
            <person name="Dupont C."/>
            <person name="Frickenhaus S."/>
            <person name="Maumus F."/>
            <person name="Mcmullan M."/>
            <person name="Sanges R."/>
            <person name="Schmutz J."/>
            <person name="Toseland A."/>
            <person name="Valas R."/>
            <person name="Veluchamy A."/>
            <person name="Ward B.J."/>
            <person name="Allen A."/>
            <person name="Barry K."/>
            <person name="Falciatore A."/>
            <person name="Ferrante M."/>
            <person name="Fortunato A.E."/>
            <person name="Gloeckner G."/>
            <person name="Gruber A."/>
            <person name="Hipkin R."/>
            <person name="Janech M."/>
            <person name="Kroth P."/>
            <person name="Leese F."/>
            <person name="Lindquist E."/>
            <person name="Lyon B.R."/>
            <person name="Martin J."/>
            <person name="Mayer C."/>
            <person name="Parker M."/>
            <person name="Quesneville H."/>
            <person name="Raymond J."/>
            <person name="Uhlig C."/>
            <person name="Valentin K.U."/>
            <person name="Worden A.Z."/>
            <person name="Armbrust E.V."/>
            <person name="Bowler C."/>
            <person name="Green B."/>
            <person name="Moulton V."/>
            <person name="Van Oosterhout C."/>
            <person name="Grigoriev I."/>
        </authorList>
    </citation>
    <scope>NUCLEOTIDE SEQUENCE [LARGE SCALE GENOMIC DNA]</scope>
    <source>
        <strain evidence="3 4">CCMP1102</strain>
    </source>
</reference>
<dbReference type="Gene3D" id="3.40.50.300">
    <property type="entry name" value="P-loop containing nucleotide triphosphate hydrolases"/>
    <property type="match status" value="1"/>
</dbReference>
<accession>A0A1E7FZS5</accession>
<feature type="compositionally biased region" description="Acidic residues" evidence="2">
    <location>
        <begin position="103"/>
        <end position="112"/>
    </location>
</feature>
<evidence type="ECO:0000256" key="1">
    <source>
        <dbReference type="SAM" id="Coils"/>
    </source>
</evidence>
<evidence type="ECO:0000313" key="3">
    <source>
        <dbReference type="EMBL" id="OEU23652.1"/>
    </source>
</evidence>
<dbReference type="Proteomes" id="UP000095751">
    <property type="component" value="Unassembled WGS sequence"/>
</dbReference>
<feature type="compositionally biased region" description="Basic and acidic residues" evidence="2">
    <location>
        <begin position="122"/>
        <end position="145"/>
    </location>
</feature>
<sequence>MGLIVLFNTYHIFKIEDYGHSHSSHNIHQHQYHPLAAAAAISNNNNNKDKEKEKVVVVVPQFPLQKSSKEEEDEDDDELTSQSPTEDNEATKENDSTTKDKDKEEDDDDDELTSQSPTEGDEATKENDSITKDDDSSSTKEKNPDESSSPPQIKDDKDVENEIDEHLLRILRHVGINKASDLLDSKDKDNDVDKDNISYYLPTWEEVIQHVGNDGPIILGLEKCQEYNTNIVPNKNKRHIGIAGPFSSGTHYLSDLLIKNCEFPISDTVTDNNNNKQQKLQHRKDGILWQVPWGKHQSPKYRTKHNTKLNDKIREAEAAVKENKDNKDSTNEKDKLQLQLQQKLQLAKNELKEYNQSILPPSLLEYNTNVLPVVVVRDPWTWMQSMCKTRYAAHWYHIVPNHCPNFLATQLEKDWFNKTKEEVQDYYKNEKQKIWMVDNVINKANYTIDKNIIPLYVKYNSENSTHDSLVHMWKDWYQEYYDVTYPRLMIRLEDLVFYPHETIRQVCECVEGAVYVGDENLQLNLNSAIGGSGVGVDNIHGTDRTGLLGAMAKHIKSNKTKGMTKEDYAFAIAALTESDVMNYFRYKIPSYY</sequence>
<name>A0A1E7FZS5_9STRA</name>
<feature type="coiled-coil region" evidence="1">
    <location>
        <begin position="306"/>
        <end position="357"/>
    </location>
</feature>
<evidence type="ECO:0000313" key="4">
    <source>
        <dbReference type="Proteomes" id="UP000095751"/>
    </source>
</evidence>
<evidence type="ECO:0000256" key="2">
    <source>
        <dbReference type="SAM" id="MobiDB-lite"/>
    </source>
</evidence>
<feature type="compositionally biased region" description="Acidic residues" evidence="2">
    <location>
        <begin position="70"/>
        <end position="79"/>
    </location>
</feature>
<evidence type="ECO:0008006" key="5">
    <source>
        <dbReference type="Google" id="ProtNLM"/>
    </source>
</evidence>
<dbReference type="InParanoid" id="A0A1E7FZS5"/>
<feature type="compositionally biased region" description="Basic and acidic residues" evidence="2">
    <location>
        <begin position="89"/>
        <end position="102"/>
    </location>
</feature>
<keyword evidence="4" id="KW-1185">Reference proteome</keyword>